<comment type="caution">
    <text evidence="10">The sequence shown here is derived from an EMBL/GenBank/DDBJ whole genome shotgun (WGS) entry which is preliminary data.</text>
</comment>
<dbReference type="RefSeq" id="WP_132120471.1">
    <property type="nucleotide sequence ID" value="NZ_SLWS01000006.1"/>
</dbReference>
<keyword evidence="11" id="KW-1185">Reference proteome</keyword>
<dbReference type="EMBL" id="SLWS01000006">
    <property type="protein sequence ID" value="TCO56866.1"/>
    <property type="molecule type" value="Genomic_DNA"/>
</dbReference>
<proteinExistence type="inferred from homology"/>
<dbReference type="HAMAP" id="MF_00265">
    <property type="entry name" value="VapC_Nob1"/>
    <property type="match status" value="1"/>
</dbReference>
<dbReference type="PANTHER" id="PTHR33653:SF1">
    <property type="entry name" value="RIBONUCLEASE VAPC2"/>
    <property type="match status" value="1"/>
</dbReference>
<dbReference type="Proteomes" id="UP000295680">
    <property type="component" value="Unassembled WGS sequence"/>
</dbReference>
<dbReference type="CDD" id="cd18731">
    <property type="entry name" value="PIN_NgFitB-like"/>
    <property type="match status" value="1"/>
</dbReference>
<dbReference type="PANTHER" id="PTHR33653">
    <property type="entry name" value="RIBONUCLEASE VAPC2"/>
    <property type="match status" value="1"/>
</dbReference>
<evidence type="ECO:0000256" key="1">
    <source>
        <dbReference type="ARBA" id="ARBA00001946"/>
    </source>
</evidence>
<dbReference type="OrthoDB" id="9804823at2"/>
<feature type="domain" description="PIN" evidence="9">
    <location>
        <begin position="2"/>
        <end position="126"/>
    </location>
</feature>
<dbReference type="GO" id="GO:0016787">
    <property type="term" value="F:hydrolase activity"/>
    <property type="evidence" value="ECO:0007669"/>
    <property type="project" value="UniProtKB-KW"/>
</dbReference>
<dbReference type="EC" id="3.1.-.-" evidence="8"/>
<comment type="function">
    <text evidence="8">Toxic component of a toxin-antitoxin (TA) system. An RNase.</text>
</comment>
<evidence type="ECO:0000256" key="7">
    <source>
        <dbReference type="ARBA" id="ARBA00038093"/>
    </source>
</evidence>
<evidence type="ECO:0000259" key="9">
    <source>
        <dbReference type="Pfam" id="PF01850"/>
    </source>
</evidence>
<gene>
    <name evidence="8" type="primary">vapC</name>
    <name evidence="10" type="ORF">EV192_106341</name>
</gene>
<evidence type="ECO:0000256" key="3">
    <source>
        <dbReference type="ARBA" id="ARBA00022722"/>
    </source>
</evidence>
<dbReference type="InterPro" id="IPR022907">
    <property type="entry name" value="VapC_family"/>
</dbReference>
<feature type="binding site" evidence="8">
    <location>
        <position position="5"/>
    </location>
    <ligand>
        <name>Mg(2+)</name>
        <dbReference type="ChEBI" id="CHEBI:18420"/>
    </ligand>
</feature>
<dbReference type="InterPro" id="IPR029060">
    <property type="entry name" value="PIN-like_dom_sf"/>
</dbReference>
<keyword evidence="8" id="KW-0800">Toxin</keyword>
<evidence type="ECO:0000256" key="8">
    <source>
        <dbReference type="HAMAP-Rule" id="MF_00265"/>
    </source>
</evidence>
<dbReference type="SUPFAM" id="SSF88723">
    <property type="entry name" value="PIN domain-like"/>
    <property type="match status" value="1"/>
</dbReference>
<comment type="similarity">
    <text evidence="7 8">Belongs to the PINc/VapC protein family.</text>
</comment>
<dbReference type="Pfam" id="PF01850">
    <property type="entry name" value="PIN"/>
    <property type="match status" value="1"/>
</dbReference>
<keyword evidence="6 8" id="KW-0460">Magnesium</keyword>
<dbReference type="GO" id="GO:0004540">
    <property type="term" value="F:RNA nuclease activity"/>
    <property type="evidence" value="ECO:0007669"/>
    <property type="project" value="InterPro"/>
</dbReference>
<keyword evidence="3 8" id="KW-0540">Nuclease</keyword>
<evidence type="ECO:0000256" key="5">
    <source>
        <dbReference type="ARBA" id="ARBA00022801"/>
    </source>
</evidence>
<keyword evidence="5 8" id="KW-0378">Hydrolase</keyword>
<evidence type="ECO:0000256" key="6">
    <source>
        <dbReference type="ARBA" id="ARBA00022842"/>
    </source>
</evidence>
<evidence type="ECO:0000313" key="10">
    <source>
        <dbReference type="EMBL" id="TCO56866.1"/>
    </source>
</evidence>
<comment type="cofactor">
    <cofactor evidence="1 8">
        <name>Mg(2+)</name>
        <dbReference type="ChEBI" id="CHEBI:18420"/>
    </cofactor>
</comment>
<accession>A0A4R2JIN4</accession>
<dbReference type="InterPro" id="IPR050556">
    <property type="entry name" value="Type_II_TA_system_RNase"/>
</dbReference>
<keyword evidence="2 8" id="KW-1277">Toxin-antitoxin system</keyword>
<evidence type="ECO:0000256" key="2">
    <source>
        <dbReference type="ARBA" id="ARBA00022649"/>
    </source>
</evidence>
<keyword evidence="4 8" id="KW-0479">Metal-binding</keyword>
<reference evidence="10 11" key="1">
    <citation type="submission" date="2019-03" db="EMBL/GenBank/DDBJ databases">
        <title>Genomic Encyclopedia of Type Strains, Phase IV (KMG-IV): sequencing the most valuable type-strain genomes for metagenomic binning, comparative biology and taxonomic classification.</title>
        <authorList>
            <person name="Goeker M."/>
        </authorList>
    </citation>
    <scope>NUCLEOTIDE SEQUENCE [LARGE SCALE GENOMIC DNA]</scope>
    <source>
        <strain evidence="10 11">DSM 45934</strain>
    </source>
</reference>
<evidence type="ECO:0000313" key="11">
    <source>
        <dbReference type="Proteomes" id="UP000295680"/>
    </source>
</evidence>
<name>A0A4R2JIN4_9PSEU</name>
<feature type="binding site" evidence="8">
    <location>
        <position position="104"/>
    </location>
    <ligand>
        <name>Mg(2+)</name>
        <dbReference type="ChEBI" id="CHEBI:18420"/>
    </ligand>
</feature>
<evidence type="ECO:0000256" key="4">
    <source>
        <dbReference type="ARBA" id="ARBA00022723"/>
    </source>
</evidence>
<sequence>MIVLDTDVISELMRRDPDDNVVRWVDRYPADEVFITSVTAAELAYDVARLPDSQRKTTLAVKVSELLTEDFQDQILPFDGAAAGYYGEIAAARAQQGRPISMADAQIAAICRRFAACLATRNTNDFVDAGIALRDPWADRSES</sequence>
<dbReference type="Gene3D" id="3.40.50.1010">
    <property type="entry name" value="5'-nuclease"/>
    <property type="match status" value="1"/>
</dbReference>
<dbReference type="InterPro" id="IPR002716">
    <property type="entry name" value="PIN_dom"/>
</dbReference>
<dbReference type="AlphaFoldDB" id="A0A4R2JIN4"/>
<protein>
    <recommendedName>
        <fullName evidence="8">Ribonuclease VapC</fullName>
        <shortName evidence="8">RNase VapC</shortName>
        <ecNumber evidence="8">3.1.-.-</ecNumber>
    </recommendedName>
    <alternativeName>
        <fullName evidence="8">Toxin VapC</fullName>
    </alternativeName>
</protein>
<dbReference type="GO" id="GO:0090729">
    <property type="term" value="F:toxin activity"/>
    <property type="evidence" value="ECO:0007669"/>
    <property type="project" value="UniProtKB-KW"/>
</dbReference>
<organism evidence="10 11">
    <name type="scientific">Actinocrispum wychmicini</name>
    <dbReference type="NCBI Taxonomy" id="1213861"/>
    <lineage>
        <taxon>Bacteria</taxon>
        <taxon>Bacillati</taxon>
        <taxon>Actinomycetota</taxon>
        <taxon>Actinomycetes</taxon>
        <taxon>Pseudonocardiales</taxon>
        <taxon>Pseudonocardiaceae</taxon>
        <taxon>Actinocrispum</taxon>
    </lineage>
</organism>
<dbReference type="GO" id="GO:0000287">
    <property type="term" value="F:magnesium ion binding"/>
    <property type="evidence" value="ECO:0007669"/>
    <property type="project" value="UniProtKB-UniRule"/>
</dbReference>